<evidence type="ECO:0008006" key="3">
    <source>
        <dbReference type="Google" id="ProtNLM"/>
    </source>
</evidence>
<dbReference type="RefSeq" id="WP_379805365.1">
    <property type="nucleotide sequence ID" value="NZ_JBHUOL010000010.1"/>
</dbReference>
<evidence type="ECO:0000313" key="1">
    <source>
        <dbReference type="EMBL" id="MFD2908155.1"/>
    </source>
</evidence>
<reference evidence="2" key="1">
    <citation type="journal article" date="2019" name="Int. J. Syst. Evol. Microbiol.">
        <title>The Global Catalogue of Microorganisms (GCM) 10K type strain sequencing project: providing services to taxonomists for standard genome sequencing and annotation.</title>
        <authorList>
            <consortium name="The Broad Institute Genomics Platform"/>
            <consortium name="The Broad Institute Genome Sequencing Center for Infectious Disease"/>
            <person name="Wu L."/>
            <person name="Ma J."/>
        </authorList>
    </citation>
    <scope>NUCLEOTIDE SEQUENCE [LARGE SCALE GENOMIC DNA]</scope>
    <source>
        <strain evidence="2">KCTC 52644</strain>
    </source>
</reference>
<comment type="caution">
    <text evidence="1">The sequence shown here is derived from an EMBL/GenBank/DDBJ whole genome shotgun (WGS) entry which is preliminary data.</text>
</comment>
<gene>
    <name evidence="1" type="ORF">ACFSX9_05340</name>
</gene>
<evidence type="ECO:0000313" key="2">
    <source>
        <dbReference type="Proteomes" id="UP001597549"/>
    </source>
</evidence>
<sequence>MKNKLVLLAIICAALLSCDTDYDNDPNTICNAKFYSFQTQNEATAVGDIFNVGYLSKFNAATPSVFSNSIPNNSFTDVGTLFYPSSSLKFDNSELVCLANKTGGKRLFKADLISNTLIQNNAISSSLSAPVFVFNNLRFLKITNKVTQTSAPYNDVISFDAELVDESETSVSGAPQNIILPSAVENGFRDANIEGVFLNNKVYFLANCQILVYDIITNLFSVHTISTYNQANDRKFMQGMEISNTNTLVMLQQTVSPNYKIEIIELPSVATSVFTPIVKYNLLQADFPANAPQLASIINTMDRRSTTYDKCDNKYYLTYMSNYNPYNTEVYEIDLNAYSIASYPFNNNFLFGLEVQK</sequence>
<dbReference type="EMBL" id="JBHUOL010000010">
    <property type="protein sequence ID" value="MFD2908155.1"/>
    <property type="molecule type" value="Genomic_DNA"/>
</dbReference>
<dbReference type="PROSITE" id="PS51257">
    <property type="entry name" value="PROKAR_LIPOPROTEIN"/>
    <property type="match status" value="1"/>
</dbReference>
<name>A0ABW5Z6K0_9FLAO</name>
<proteinExistence type="predicted"/>
<dbReference type="Proteomes" id="UP001597549">
    <property type="component" value="Unassembled WGS sequence"/>
</dbReference>
<organism evidence="1 2">
    <name type="scientific">Flavobacterium ardleyense</name>
    <dbReference type="NCBI Taxonomy" id="2038737"/>
    <lineage>
        <taxon>Bacteria</taxon>
        <taxon>Pseudomonadati</taxon>
        <taxon>Bacteroidota</taxon>
        <taxon>Flavobacteriia</taxon>
        <taxon>Flavobacteriales</taxon>
        <taxon>Flavobacteriaceae</taxon>
        <taxon>Flavobacterium</taxon>
    </lineage>
</organism>
<accession>A0ABW5Z6K0</accession>
<protein>
    <recommendedName>
        <fullName evidence="3">Lipoprotein</fullName>
    </recommendedName>
</protein>
<keyword evidence="2" id="KW-1185">Reference proteome</keyword>